<comment type="function">
    <text evidence="1">Functions as an electron carrier between membrane-bound cytochrome b6-f and photosystem I in oxygenic photosynthesis.</text>
</comment>
<evidence type="ECO:0000256" key="7">
    <source>
        <dbReference type="ARBA" id="ARBA00023004"/>
    </source>
</evidence>
<dbReference type="GO" id="GO:0009055">
    <property type="term" value="F:electron transfer activity"/>
    <property type="evidence" value="ECO:0007669"/>
    <property type="project" value="InterPro"/>
</dbReference>
<evidence type="ECO:0000313" key="15">
    <source>
        <dbReference type="Proteomes" id="UP000054558"/>
    </source>
</evidence>
<reference evidence="14 15" key="1">
    <citation type="journal article" date="2014" name="Nat. Commun.">
        <title>Klebsormidium flaccidum genome reveals primary factors for plant terrestrial adaptation.</title>
        <authorList>
            <person name="Hori K."/>
            <person name="Maruyama F."/>
            <person name="Fujisawa T."/>
            <person name="Togashi T."/>
            <person name="Yamamoto N."/>
            <person name="Seo M."/>
            <person name="Sato S."/>
            <person name="Yamada T."/>
            <person name="Mori H."/>
            <person name="Tajima N."/>
            <person name="Moriyama T."/>
            <person name="Ikeuchi M."/>
            <person name="Watanabe M."/>
            <person name="Wada H."/>
            <person name="Kobayashi K."/>
            <person name="Saito M."/>
            <person name="Masuda T."/>
            <person name="Sasaki-Sekimoto Y."/>
            <person name="Mashiguchi K."/>
            <person name="Awai K."/>
            <person name="Shimojima M."/>
            <person name="Masuda S."/>
            <person name="Iwai M."/>
            <person name="Nobusawa T."/>
            <person name="Narise T."/>
            <person name="Kondo S."/>
            <person name="Saito H."/>
            <person name="Sato R."/>
            <person name="Murakawa M."/>
            <person name="Ihara Y."/>
            <person name="Oshima-Yamada Y."/>
            <person name="Ohtaka K."/>
            <person name="Satoh M."/>
            <person name="Sonobe K."/>
            <person name="Ishii M."/>
            <person name="Ohtani R."/>
            <person name="Kanamori-Sato M."/>
            <person name="Honoki R."/>
            <person name="Miyazaki D."/>
            <person name="Mochizuki H."/>
            <person name="Umetsu J."/>
            <person name="Higashi K."/>
            <person name="Shibata D."/>
            <person name="Kamiya Y."/>
            <person name="Sato N."/>
            <person name="Nakamura Y."/>
            <person name="Tabata S."/>
            <person name="Ida S."/>
            <person name="Kurokawa K."/>
            <person name="Ohta H."/>
        </authorList>
    </citation>
    <scope>NUCLEOTIDE SEQUENCE [LARGE SCALE GENOMIC DNA]</scope>
    <source>
        <strain evidence="14 15">NIES-2285</strain>
    </source>
</reference>
<evidence type="ECO:0000256" key="3">
    <source>
        <dbReference type="ARBA" id="ARBA00022448"/>
    </source>
</evidence>
<feature type="domain" description="Cytochrome c" evidence="13">
    <location>
        <begin position="96"/>
        <end position="188"/>
    </location>
</feature>
<dbReference type="PROSITE" id="PS51007">
    <property type="entry name" value="CYTC"/>
    <property type="match status" value="1"/>
</dbReference>
<name>A0A1Y1HKU7_KLENI</name>
<evidence type="ECO:0000256" key="2">
    <source>
        <dbReference type="ARBA" id="ARBA00009650"/>
    </source>
</evidence>
<evidence type="ECO:0000256" key="9">
    <source>
        <dbReference type="ARBA" id="ARBA00030448"/>
    </source>
</evidence>
<keyword evidence="4 12" id="KW-0349">Heme</keyword>
<proteinExistence type="inferred from homology"/>
<keyword evidence="8" id="KW-0793">Thylakoid</keyword>
<dbReference type="OMA" id="KAASACC"/>
<evidence type="ECO:0000256" key="8">
    <source>
        <dbReference type="ARBA" id="ARBA00023078"/>
    </source>
</evidence>
<sequence length="193" mass="20289">MAAVSARLLGPESLSCNSRVLSSNTLSKPSLPNNAAFSRSKTRSQVVICRQTQFKENKSLKEPLKAAARVREAVAIFAVAAALAMAAPGAALADTLVAGGAAEVFATTCAGCHYKGGNVVQAGATLFTKDLERNNMNTEEAIYKITYFGKGKMPGYGAECKPRGQCTFGPRLSDSNIHALSDFVLAQAGKGWQ</sequence>
<dbReference type="EMBL" id="DF236975">
    <property type="protein sequence ID" value="GAQ79230.1"/>
    <property type="molecule type" value="Genomic_DNA"/>
</dbReference>
<protein>
    <recommendedName>
        <fullName evidence="11">Cytochrome c-553</fullName>
    </recommendedName>
    <alternativeName>
        <fullName evidence="10">Cytochrome c553</fullName>
    </alternativeName>
    <alternativeName>
        <fullName evidence="9">Soluble cytochrome f</fullName>
    </alternativeName>
</protein>
<evidence type="ECO:0000256" key="6">
    <source>
        <dbReference type="ARBA" id="ARBA00022982"/>
    </source>
</evidence>
<evidence type="ECO:0000256" key="5">
    <source>
        <dbReference type="ARBA" id="ARBA00022723"/>
    </source>
</evidence>
<dbReference type="InterPro" id="IPR023655">
    <property type="entry name" value="Cyt_C6"/>
</dbReference>
<evidence type="ECO:0000256" key="10">
    <source>
        <dbReference type="ARBA" id="ARBA00031247"/>
    </source>
</evidence>
<dbReference type="FunFam" id="1.10.760.10:FF:000021">
    <property type="entry name" value="Cytochrome c6, chloroplastic"/>
    <property type="match status" value="1"/>
</dbReference>
<dbReference type="SUPFAM" id="SSF46626">
    <property type="entry name" value="Cytochrome c"/>
    <property type="match status" value="1"/>
</dbReference>
<evidence type="ECO:0000256" key="11">
    <source>
        <dbReference type="ARBA" id="ARBA00033211"/>
    </source>
</evidence>
<dbReference type="OrthoDB" id="1930491at2759"/>
<dbReference type="Proteomes" id="UP000054558">
    <property type="component" value="Unassembled WGS sequence"/>
</dbReference>
<dbReference type="InterPro" id="IPR036909">
    <property type="entry name" value="Cyt_c-like_dom_sf"/>
</dbReference>
<evidence type="ECO:0000259" key="13">
    <source>
        <dbReference type="PROSITE" id="PS51007"/>
    </source>
</evidence>
<evidence type="ECO:0000256" key="1">
    <source>
        <dbReference type="ARBA" id="ARBA00002347"/>
    </source>
</evidence>
<evidence type="ECO:0000256" key="12">
    <source>
        <dbReference type="PROSITE-ProRule" id="PRU00433"/>
    </source>
</evidence>
<keyword evidence="15" id="KW-1185">Reference proteome</keyword>
<dbReference type="GO" id="GO:0020037">
    <property type="term" value="F:heme binding"/>
    <property type="evidence" value="ECO:0007669"/>
    <property type="project" value="InterPro"/>
</dbReference>
<dbReference type="AlphaFoldDB" id="A0A1Y1HKU7"/>
<dbReference type="PANTHER" id="PTHR34688:SF2">
    <property type="entry name" value="CYTOCHROME C6, CHLOROPLASTIC"/>
    <property type="match status" value="1"/>
</dbReference>
<gene>
    <name evidence="14" type="ORF">KFL_000260470</name>
</gene>
<accession>A0A1Y1HKU7</accession>
<keyword evidence="6" id="KW-0249">Electron transport</keyword>
<dbReference type="Pfam" id="PF13442">
    <property type="entry name" value="Cytochrome_CBB3"/>
    <property type="match status" value="1"/>
</dbReference>
<keyword evidence="5 12" id="KW-0479">Metal-binding</keyword>
<dbReference type="Gene3D" id="1.10.760.10">
    <property type="entry name" value="Cytochrome c-like domain"/>
    <property type="match status" value="1"/>
</dbReference>
<dbReference type="InterPro" id="IPR009056">
    <property type="entry name" value="Cyt_c-like_dom"/>
</dbReference>
<keyword evidence="3" id="KW-0813">Transport</keyword>
<evidence type="ECO:0000313" key="14">
    <source>
        <dbReference type="EMBL" id="GAQ79230.1"/>
    </source>
</evidence>
<comment type="similarity">
    <text evidence="2">Belongs to the cytochrome c family. PetJ subfamily.</text>
</comment>
<dbReference type="GO" id="GO:0005506">
    <property type="term" value="F:iron ion binding"/>
    <property type="evidence" value="ECO:0007669"/>
    <property type="project" value="InterPro"/>
</dbReference>
<dbReference type="PANTHER" id="PTHR34688">
    <property type="entry name" value="CYTOCHROME C6, CHLOROPLASTIC"/>
    <property type="match status" value="1"/>
</dbReference>
<keyword evidence="7 12" id="KW-0408">Iron</keyword>
<organism evidence="14 15">
    <name type="scientific">Klebsormidium nitens</name>
    <name type="common">Green alga</name>
    <name type="synonym">Ulothrix nitens</name>
    <dbReference type="NCBI Taxonomy" id="105231"/>
    <lineage>
        <taxon>Eukaryota</taxon>
        <taxon>Viridiplantae</taxon>
        <taxon>Streptophyta</taxon>
        <taxon>Klebsormidiophyceae</taxon>
        <taxon>Klebsormidiales</taxon>
        <taxon>Klebsormidiaceae</taxon>
        <taxon>Klebsormidium</taxon>
    </lineage>
</organism>
<evidence type="ECO:0000256" key="4">
    <source>
        <dbReference type="ARBA" id="ARBA00022617"/>
    </source>
</evidence>